<dbReference type="AlphaFoldDB" id="A0A7N0RGV3"/>
<dbReference type="FunFam" id="1.50.10.130:FF:000001">
    <property type="entry name" value="Isoprene synthase, chloroplastic"/>
    <property type="match status" value="1"/>
</dbReference>
<dbReference type="CDD" id="cd00684">
    <property type="entry name" value="Terpene_cyclase_plant_C1"/>
    <property type="match status" value="1"/>
</dbReference>
<reference evidence="5" key="1">
    <citation type="submission" date="2021-01" db="UniProtKB">
        <authorList>
            <consortium name="EnsemblPlants"/>
        </authorList>
    </citation>
    <scope>IDENTIFICATION</scope>
</reference>
<evidence type="ECO:0000313" key="6">
    <source>
        <dbReference type="Proteomes" id="UP000594263"/>
    </source>
</evidence>
<dbReference type="SFLD" id="SFLDG01019">
    <property type="entry name" value="Terpene_Cyclase_Like_1_C_Termi"/>
    <property type="match status" value="1"/>
</dbReference>
<dbReference type="Pfam" id="PF03936">
    <property type="entry name" value="Terpene_synth_C"/>
    <property type="match status" value="1"/>
</dbReference>
<dbReference type="Gramene" id="Kaladp0010s0088.1.v1.1">
    <property type="protein sequence ID" value="Kaladp0010s0088.1.v1.1"/>
    <property type="gene ID" value="Kaladp0010s0088.v1.1"/>
</dbReference>
<evidence type="ECO:0000256" key="2">
    <source>
        <dbReference type="ARBA" id="ARBA00022723"/>
    </source>
</evidence>
<dbReference type="InterPro" id="IPR050148">
    <property type="entry name" value="Terpene_synthase-like"/>
</dbReference>
<dbReference type="InterPro" id="IPR001906">
    <property type="entry name" value="Terpene_synth_N"/>
</dbReference>
<dbReference type="Gene3D" id="1.50.10.130">
    <property type="entry name" value="Terpene synthase, N-terminal domain"/>
    <property type="match status" value="1"/>
</dbReference>
<dbReference type="InterPro" id="IPR005630">
    <property type="entry name" value="Terpene_synthase_metal-bd"/>
</dbReference>
<dbReference type="SUPFAM" id="SSF48239">
    <property type="entry name" value="Terpenoid cyclases/Protein prenyltransferases"/>
    <property type="match status" value="1"/>
</dbReference>
<proteinExistence type="predicted"/>
<accession>A0A7N0RGV3</accession>
<dbReference type="InterPro" id="IPR036965">
    <property type="entry name" value="Terpene_synth_N_sf"/>
</dbReference>
<evidence type="ECO:0000256" key="1">
    <source>
        <dbReference type="ARBA" id="ARBA00001946"/>
    </source>
</evidence>
<dbReference type="PANTHER" id="PTHR31225">
    <property type="entry name" value="OS04G0344100 PROTEIN-RELATED"/>
    <property type="match status" value="1"/>
</dbReference>
<dbReference type="SFLD" id="SFLDS00005">
    <property type="entry name" value="Isoprenoid_Synthase_Type_I"/>
    <property type="match status" value="1"/>
</dbReference>
<organism evidence="5 6">
    <name type="scientific">Kalanchoe fedtschenkoi</name>
    <name type="common">Lavender scallops</name>
    <name type="synonym">South American air plant</name>
    <dbReference type="NCBI Taxonomy" id="63787"/>
    <lineage>
        <taxon>Eukaryota</taxon>
        <taxon>Viridiplantae</taxon>
        <taxon>Streptophyta</taxon>
        <taxon>Embryophyta</taxon>
        <taxon>Tracheophyta</taxon>
        <taxon>Spermatophyta</taxon>
        <taxon>Magnoliopsida</taxon>
        <taxon>eudicotyledons</taxon>
        <taxon>Gunneridae</taxon>
        <taxon>Pentapetalae</taxon>
        <taxon>Saxifragales</taxon>
        <taxon>Crassulaceae</taxon>
        <taxon>Kalanchoe</taxon>
    </lineage>
</organism>
<dbReference type="GO" id="GO:0000287">
    <property type="term" value="F:magnesium ion binding"/>
    <property type="evidence" value="ECO:0007669"/>
    <property type="project" value="InterPro"/>
</dbReference>
<dbReference type="Gene3D" id="1.10.600.10">
    <property type="entry name" value="Farnesyl Diphosphate Synthase"/>
    <property type="match status" value="1"/>
</dbReference>
<dbReference type="InterPro" id="IPR008930">
    <property type="entry name" value="Terpenoid_cyclase/PrenylTrfase"/>
</dbReference>
<dbReference type="GO" id="GO:0016102">
    <property type="term" value="P:diterpenoid biosynthetic process"/>
    <property type="evidence" value="ECO:0007669"/>
    <property type="project" value="InterPro"/>
</dbReference>
<evidence type="ECO:0000259" key="3">
    <source>
        <dbReference type="Pfam" id="PF01397"/>
    </source>
</evidence>
<sequence length="610" mass="69958">MAYTMSTSSLFSVVSDPVRRNRNIFADVAPHRSSLLTLRSDATRGRKRLFAIATRYNILDSNVAAPVVERHSGNYTDCAWNDDYIQYSMRNEYNDEKFKAQAEELKRQVLVMLGRVEGQVEQLELVDDLQRLGVAYHFDREIETMLNRIYKSYVHGECLSDEADLHSTALAFRLFRQHGYLVSQDIFKLFLDDTGRFKPSFCADIKGMISLYEASYLSTQGEAVMEEALTFATASLKKPKDQLTDTYLDVLSARALDMPLHQRTARSEARWFIEEAYEKKPNMSPLLLQFAKLDFNVVQAMYLEELRDLSRWWKSLGFEKDLSFARDSLVVSYLWGIMASPDPEYEACRKAFAKIIAMVSTVDDVYDVYGTLEELELFTDTFKRWDIDAMKQLPHYMKKCYLACYNCVNGMAYDVLNKKGSDVALSLKNAWEILSSLYMKEARWFHSGYKPSLDEYMSNAWLSVSIPLCLLHGHIFDTKPLDGEQVRYLESLPEILKWSCVILRLTDDLGTSPKEMARGDNPKAIQCYMNDTGALEQAAREHVKTLVTEGWKELNGCVMEERTLSKAAVERMLNLVRAGHCFYQHGDGHGVLDGDTKQLMSQLLFDPIPV</sequence>
<evidence type="ECO:0000259" key="4">
    <source>
        <dbReference type="Pfam" id="PF03936"/>
    </source>
</evidence>
<dbReference type="InterPro" id="IPR044814">
    <property type="entry name" value="Terpene_cyclase_plant_C1"/>
</dbReference>
<dbReference type="OMA" id="NHINSMI"/>
<evidence type="ECO:0000313" key="5">
    <source>
        <dbReference type="EnsemblPlants" id="Kaladp0010s0088.1.v1.1"/>
    </source>
</evidence>
<protein>
    <submittedName>
        <fullName evidence="5">Uncharacterized protein</fullName>
    </submittedName>
</protein>
<name>A0A7N0RGV3_KALFE</name>
<dbReference type="FunFam" id="1.10.600.10:FF:000007">
    <property type="entry name" value="Isoprene synthase, chloroplastic"/>
    <property type="match status" value="1"/>
</dbReference>
<dbReference type="SUPFAM" id="SSF48576">
    <property type="entry name" value="Terpenoid synthases"/>
    <property type="match status" value="1"/>
</dbReference>
<comment type="cofactor">
    <cofactor evidence="1">
        <name>Mg(2+)</name>
        <dbReference type="ChEBI" id="CHEBI:18420"/>
    </cofactor>
</comment>
<dbReference type="InterPro" id="IPR034741">
    <property type="entry name" value="Terpene_cyclase-like_1_C"/>
</dbReference>
<keyword evidence="6" id="KW-1185">Reference proteome</keyword>
<feature type="domain" description="Terpene synthase N-terminal" evidence="3">
    <location>
        <begin position="80"/>
        <end position="242"/>
    </location>
</feature>
<dbReference type="GO" id="GO:0010333">
    <property type="term" value="F:terpene synthase activity"/>
    <property type="evidence" value="ECO:0007669"/>
    <property type="project" value="InterPro"/>
</dbReference>
<dbReference type="EnsemblPlants" id="Kaladp0010s0088.1.v1.1">
    <property type="protein sequence ID" value="Kaladp0010s0088.1.v1.1"/>
    <property type="gene ID" value="Kaladp0010s0088.v1.1"/>
</dbReference>
<feature type="domain" description="Terpene synthase metal-binding" evidence="4">
    <location>
        <begin position="314"/>
        <end position="553"/>
    </location>
</feature>
<keyword evidence="2" id="KW-0479">Metal-binding</keyword>
<dbReference type="InterPro" id="IPR008949">
    <property type="entry name" value="Isoprenoid_synthase_dom_sf"/>
</dbReference>
<dbReference type="Pfam" id="PF01397">
    <property type="entry name" value="Terpene_synth"/>
    <property type="match status" value="1"/>
</dbReference>
<dbReference type="Proteomes" id="UP000594263">
    <property type="component" value="Unplaced"/>
</dbReference>